<evidence type="ECO:0000259" key="8">
    <source>
        <dbReference type="Pfam" id="PF16874"/>
    </source>
</evidence>
<dbReference type="InterPro" id="IPR038417">
    <property type="entry name" value="Alpga-gal_N_sf"/>
</dbReference>
<feature type="binding site" evidence="7">
    <location>
        <position position="462"/>
    </location>
    <ligand>
        <name>substrate</name>
    </ligand>
</feature>
<keyword evidence="11" id="KW-1185">Reference proteome</keyword>
<dbReference type="Proteomes" id="UP000286482">
    <property type="component" value="Unassembled WGS sequence"/>
</dbReference>
<dbReference type="PRINTS" id="PR00743">
    <property type="entry name" value="GLHYDRLASE36"/>
</dbReference>
<evidence type="ECO:0000256" key="2">
    <source>
        <dbReference type="ARBA" id="ARBA00012755"/>
    </source>
</evidence>
<accession>A0A420E824</accession>
<dbReference type="CDD" id="cd14791">
    <property type="entry name" value="GH36"/>
    <property type="match status" value="1"/>
</dbReference>
<reference evidence="10 11" key="1">
    <citation type="submission" date="2018-09" db="EMBL/GenBank/DDBJ databases">
        <authorList>
            <person name="Wang Z."/>
        </authorList>
    </citation>
    <scope>NUCLEOTIDE SEQUENCE [LARGE SCALE GENOMIC DNA]</scope>
    <source>
        <strain evidence="10 11">ALS 81</strain>
    </source>
</reference>
<feature type="active site" description="Proton donor" evidence="6">
    <location>
        <position position="484"/>
    </location>
</feature>
<dbReference type="Pfam" id="PF16875">
    <property type="entry name" value="Glyco_hydro_36N"/>
    <property type="match status" value="1"/>
</dbReference>
<dbReference type="Gene3D" id="3.20.20.70">
    <property type="entry name" value="Aldolase class I"/>
    <property type="match status" value="1"/>
</dbReference>
<dbReference type="EMBL" id="RAQO01000009">
    <property type="protein sequence ID" value="RKF14569.1"/>
    <property type="molecule type" value="Genomic_DNA"/>
</dbReference>
<evidence type="ECO:0000259" key="9">
    <source>
        <dbReference type="Pfam" id="PF16875"/>
    </source>
</evidence>
<evidence type="ECO:0000313" key="10">
    <source>
        <dbReference type="EMBL" id="RKF14569.1"/>
    </source>
</evidence>
<evidence type="ECO:0000256" key="7">
    <source>
        <dbReference type="PIRSR" id="PIRSR005536-2"/>
    </source>
</evidence>
<dbReference type="PANTHER" id="PTHR43053">
    <property type="entry name" value="GLYCOSIDASE FAMILY 31"/>
    <property type="match status" value="1"/>
</dbReference>
<dbReference type="AlphaFoldDB" id="A0A420E824"/>
<evidence type="ECO:0000256" key="1">
    <source>
        <dbReference type="ARBA" id="ARBA00001255"/>
    </source>
</evidence>
<gene>
    <name evidence="10" type="ORF">DBZ36_17505</name>
</gene>
<feature type="binding site" evidence="7">
    <location>
        <begin position="418"/>
        <end position="422"/>
    </location>
    <ligand>
        <name>substrate</name>
    </ligand>
</feature>
<evidence type="ECO:0000256" key="5">
    <source>
        <dbReference type="PIRNR" id="PIRNR005536"/>
    </source>
</evidence>
<dbReference type="InterPro" id="IPR002252">
    <property type="entry name" value="Glyco_hydro_36"/>
</dbReference>
<comment type="caution">
    <text evidence="10">The sequence shown here is derived from an EMBL/GenBank/DDBJ whole genome shotgun (WGS) entry which is preliminary data.</text>
</comment>
<dbReference type="Pfam" id="PF02065">
    <property type="entry name" value="Melibiase"/>
    <property type="match status" value="1"/>
</dbReference>
<dbReference type="GO" id="GO:0016052">
    <property type="term" value="P:carbohydrate catabolic process"/>
    <property type="evidence" value="ECO:0007669"/>
    <property type="project" value="InterPro"/>
</dbReference>
<proteinExistence type="inferred from homology"/>
<dbReference type="GO" id="GO:0004557">
    <property type="term" value="F:alpha-galactosidase activity"/>
    <property type="evidence" value="ECO:0007669"/>
    <property type="project" value="UniProtKB-UniRule"/>
</dbReference>
<sequence>MPEILYWGAPLSGSVETLKLALQRPVPQARLDQDVPLSLLPELAKGQYGSPGLEGHRANKDWFASFTTVAVQEHASTLNFVCEDAIAKLSLTIHLELDESGVLSLSQTITNTSVQAYNVQRLALTLPIPRHIQELRHFRGRWTREFQTEVIDWRAHNFVQENRRGRTSHENFPGLIAGQRGHDEQQGEVYAVHLGWSGNHRIKADVKSDGRRLIQAEELLDAGEISLAAGESYSTPVLYASYSAKGLNALSQQFHAFVRQNILHFPVSAKRPVHLNTWEGIYFDHDPNYIIKMIEASAKMGVERFIIDDGWFVGRHDDKAALGDWQIDADKYPEGFTPIVDAIHANGMEFGLWVEPEMVNKESTLYRQHPEWMLSTQGYEQLSGRWQYLLDLQQQPVFDYLLDCLDKILSAYPITYLKWDMNRELLQSSHMGRAAVHGQTQAFYRLLEALRAKHPNVEVESCSSGGGRIDYGVLQRTQRFWTSDNNDALERQIIQKGMSYFFPPEVMGSHIGPAHCHTTMRRHAISFRGITALFGHMGVELDPLAVDEQERQAFSHYIALHKQWRDLLHSGLSYRVELPDEQSQAQVVVAIDQQQALVAVAQLAMPAYAIAEVLRIPGLQAQQIYRLSVLDQPENLPHIMKQLPLWMSEGLTISGEQLEKAGLQLPVLDPETALLFSLEAIN</sequence>
<dbReference type="Pfam" id="PF16874">
    <property type="entry name" value="Glyco_hydro_36C"/>
    <property type="match status" value="1"/>
</dbReference>
<dbReference type="EC" id="3.2.1.22" evidence="2 5"/>
<organism evidence="10 11">
    <name type="scientific">Alginatibacterium sediminis</name>
    <dbReference type="NCBI Taxonomy" id="2164068"/>
    <lineage>
        <taxon>Bacteria</taxon>
        <taxon>Pseudomonadati</taxon>
        <taxon>Pseudomonadota</taxon>
        <taxon>Gammaproteobacteria</taxon>
        <taxon>Alteromonadales</taxon>
        <taxon>Alteromonadaceae</taxon>
        <taxon>Alginatibacterium</taxon>
    </lineage>
</organism>
<feature type="binding site" evidence="7">
    <location>
        <begin position="308"/>
        <end position="309"/>
    </location>
    <ligand>
        <name>substrate</name>
    </ligand>
</feature>
<dbReference type="InterPro" id="IPR013785">
    <property type="entry name" value="Aldolase_TIM"/>
</dbReference>
<evidence type="ECO:0000256" key="3">
    <source>
        <dbReference type="ARBA" id="ARBA00022801"/>
    </source>
</evidence>
<dbReference type="InterPro" id="IPR013780">
    <property type="entry name" value="Glyco_hydro_b"/>
</dbReference>
<evidence type="ECO:0000256" key="6">
    <source>
        <dbReference type="PIRSR" id="PIRSR005536-1"/>
    </source>
</evidence>
<dbReference type="PANTHER" id="PTHR43053:SF3">
    <property type="entry name" value="ALPHA-GALACTOSIDASE C-RELATED"/>
    <property type="match status" value="1"/>
</dbReference>
<name>A0A420E824_9ALTE</name>
<feature type="binding site" evidence="7">
    <location>
        <position position="142"/>
    </location>
    <ligand>
        <name>substrate</name>
    </ligand>
</feature>
<dbReference type="SUPFAM" id="SSF51445">
    <property type="entry name" value="(Trans)glycosidases"/>
    <property type="match status" value="1"/>
</dbReference>
<feature type="binding site" evidence="7">
    <location>
        <position position="484"/>
    </location>
    <ligand>
        <name>substrate</name>
    </ligand>
</feature>
<evidence type="ECO:0000256" key="4">
    <source>
        <dbReference type="ARBA" id="ARBA00023295"/>
    </source>
</evidence>
<feature type="binding site" evidence="7">
    <location>
        <position position="385"/>
    </location>
    <ligand>
        <name>substrate</name>
    </ligand>
</feature>
<dbReference type="InterPro" id="IPR017853">
    <property type="entry name" value="GH"/>
</dbReference>
<dbReference type="InterPro" id="IPR050985">
    <property type="entry name" value="Alpha-glycosidase_related"/>
</dbReference>
<dbReference type="Gene3D" id="2.60.40.1180">
    <property type="entry name" value="Golgi alpha-mannosidase II"/>
    <property type="match status" value="1"/>
</dbReference>
<dbReference type="OrthoDB" id="9758822at2"/>
<dbReference type="FunFam" id="3.20.20.70:FF:000118">
    <property type="entry name" value="Alpha-galactosidase"/>
    <property type="match status" value="1"/>
</dbReference>
<dbReference type="InterPro" id="IPR031705">
    <property type="entry name" value="Glyco_hydro_36_C"/>
</dbReference>
<keyword evidence="4 5" id="KW-0326">Glycosidase</keyword>
<feature type="domain" description="Glycosyl hydrolase family 36 C-terminal" evidence="8">
    <location>
        <begin position="587"/>
        <end position="667"/>
    </location>
</feature>
<dbReference type="InterPro" id="IPR031704">
    <property type="entry name" value="Glyco_hydro_36_N"/>
</dbReference>
<feature type="active site" description="Nucleophile" evidence="6">
    <location>
        <position position="420"/>
    </location>
</feature>
<keyword evidence="3 5" id="KW-0378">Hydrolase</keyword>
<dbReference type="Gene3D" id="2.70.98.60">
    <property type="entry name" value="alpha-galactosidase from lactobacil brevis"/>
    <property type="match status" value="1"/>
</dbReference>
<feature type="domain" description="Glycosyl hydrolase family 36 N-terminal" evidence="9">
    <location>
        <begin position="2"/>
        <end position="227"/>
    </location>
</feature>
<comment type="catalytic activity">
    <reaction evidence="1 5">
        <text>Hydrolysis of terminal, non-reducing alpha-D-galactose residues in alpha-D-galactosides, including galactose oligosaccharides, galactomannans and galactolipids.</text>
        <dbReference type="EC" id="3.2.1.22"/>
    </reaction>
</comment>
<dbReference type="PIRSF" id="PIRSF005536">
    <property type="entry name" value="Agal"/>
    <property type="match status" value="1"/>
</dbReference>
<comment type="similarity">
    <text evidence="5">Belongs to the glycosyl hydrolase.</text>
</comment>
<protein>
    <recommendedName>
        <fullName evidence="2 5">Alpha-galactosidase</fullName>
        <ecNumber evidence="2 5">3.2.1.22</ecNumber>
    </recommendedName>
</protein>
<evidence type="ECO:0000313" key="11">
    <source>
        <dbReference type="Proteomes" id="UP000286482"/>
    </source>
</evidence>